<dbReference type="VEuPathDB" id="ToxoDB:cyc_08438"/>
<comment type="similarity">
    <text evidence="7">Belongs to the peptidase C12 family.</text>
</comment>
<comment type="catalytic activity">
    <reaction evidence="1">
        <text>Thiol-dependent hydrolysis of ester, thioester, amide, peptide and isopeptide bonds formed by the C-terminal Gly of ubiquitin (a 76-residue protein attached to proteins as an intracellular targeting signal).</text>
        <dbReference type="EC" id="3.4.19.12"/>
    </reaction>
</comment>
<protein>
    <recommendedName>
        <fullName evidence="2">ubiquitinyl hydrolase 1</fullName>
        <ecNumber evidence="2">3.4.19.12</ecNumber>
    </recommendedName>
</protein>
<dbReference type="Pfam" id="PF01088">
    <property type="entry name" value="Peptidase_C12"/>
    <property type="match status" value="1"/>
</dbReference>
<dbReference type="AlphaFoldDB" id="A0A1D3CVZ7"/>
<gene>
    <name evidence="9" type="ORF">cyc_08438</name>
</gene>
<dbReference type="InterPro" id="IPR036959">
    <property type="entry name" value="Peptidase_C12_UCH_sf"/>
</dbReference>
<dbReference type="Gene3D" id="3.40.532.10">
    <property type="entry name" value="Peptidase C12, ubiquitin carboxyl-terminal hydrolase"/>
    <property type="match status" value="1"/>
</dbReference>
<reference evidence="9 10" key="1">
    <citation type="journal article" date="2016" name="BMC Genomics">
        <title>Comparative genomics reveals Cyclospora cayetanensis possesses coccidia-like metabolism and invasion components but unique surface antigens.</title>
        <authorList>
            <person name="Liu S."/>
            <person name="Wang L."/>
            <person name="Zheng H."/>
            <person name="Xu Z."/>
            <person name="Roellig D.M."/>
            <person name="Li N."/>
            <person name="Frace M.A."/>
            <person name="Tang K."/>
            <person name="Arrowood M.J."/>
            <person name="Moss D.M."/>
            <person name="Zhang L."/>
            <person name="Feng Y."/>
            <person name="Xiao L."/>
        </authorList>
    </citation>
    <scope>NUCLEOTIDE SEQUENCE [LARGE SCALE GENOMIC DNA]</scope>
    <source>
        <strain evidence="9 10">CHN_HEN01</strain>
    </source>
</reference>
<dbReference type="GO" id="GO:0004843">
    <property type="term" value="F:cysteine-type deubiquitinase activity"/>
    <property type="evidence" value="ECO:0007669"/>
    <property type="project" value="UniProtKB-EC"/>
</dbReference>
<evidence type="ECO:0000256" key="5">
    <source>
        <dbReference type="ARBA" id="ARBA00022801"/>
    </source>
</evidence>
<comment type="caution">
    <text evidence="7">Lacks conserved residue(s) required for the propagation of feature annotation.</text>
</comment>
<dbReference type="EMBL" id="JROU02001744">
    <property type="protein sequence ID" value="OEH75366.1"/>
    <property type="molecule type" value="Genomic_DNA"/>
</dbReference>
<keyword evidence="5 9" id="KW-0378">Hydrolase</keyword>
<keyword evidence="10" id="KW-1185">Reference proteome</keyword>
<accession>A0A1D3CVZ7</accession>
<evidence type="ECO:0000256" key="1">
    <source>
        <dbReference type="ARBA" id="ARBA00000707"/>
    </source>
</evidence>
<dbReference type="InParanoid" id="A0A1D3CVZ7"/>
<evidence type="ECO:0000256" key="3">
    <source>
        <dbReference type="ARBA" id="ARBA00022670"/>
    </source>
</evidence>
<dbReference type="Proteomes" id="UP000095192">
    <property type="component" value="Unassembled WGS sequence"/>
</dbReference>
<organism evidence="9 10">
    <name type="scientific">Cyclospora cayetanensis</name>
    <dbReference type="NCBI Taxonomy" id="88456"/>
    <lineage>
        <taxon>Eukaryota</taxon>
        <taxon>Sar</taxon>
        <taxon>Alveolata</taxon>
        <taxon>Apicomplexa</taxon>
        <taxon>Conoidasida</taxon>
        <taxon>Coccidia</taxon>
        <taxon>Eucoccidiorida</taxon>
        <taxon>Eimeriorina</taxon>
        <taxon>Eimeriidae</taxon>
        <taxon>Cyclospora</taxon>
    </lineage>
</organism>
<dbReference type="EC" id="3.4.19.12" evidence="2"/>
<dbReference type="PROSITE" id="PS52048">
    <property type="entry name" value="UCH_DOMAIN"/>
    <property type="match status" value="1"/>
</dbReference>
<evidence type="ECO:0000256" key="7">
    <source>
        <dbReference type="PROSITE-ProRule" id="PRU01393"/>
    </source>
</evidence>
<name>A0A1D3CVZ7_9EIME</name>
<sequence>MMDPDSRGAALEASEKLTSLHLRQQEAGETDATAAEHTDTHFTCLLPWRGFVLELDGRKDKPILRSRIQPGQSFTEDTDVTNYSHCTIRFNNYPVLLLSLAHSAPKHSLPIST</sequence>
<evidence type="ECO:0000259" key="8">
    <source>
        <dbReference type="PROSITE" id="PS52048"/>
    </source>
</evidence>
<evidence type="ECO:0000313" key="9">
    <source>
        <dbReference type="EMBL" id="OEH75366.1"/>
    </source>
</evidence>
<evidence type="ECO:0000256" key="6">
    <source>
        <dbReference type="ARBA" id="ARBA00022807"/>
    </source>
</evidence>
<dbReference type="InterPro" id="IPR038765">
    <property type="entry name" value="Papain-like_cys_pep_sf"/>
</dbReference>
<evidence type="ECO:0000313" key="10">
    <source>
        <dbReference type="Proteomes" id="UP000095192"/>
    </source>
</evidence>
<dbReference type="InterPro" id="IPR001578">
    <property type="entry name" value="Peptidase_C12_UCH"/>
</dbReference>
<evidence type="ECO:0000256" key="4">
    <source>
        <dbReference type="ARBA" id="ARBA00022786"/>
    </source>
</evidence>
<keyword evidence="6" id="KW-0788">Thiol protease</keyword>
<keyword evidence="3" id="KW-0645">Protease</keyword>
<feature type="domain" description="UCH catalytic" evidence="8">
    <location>
        <begin position="1"/>
        <end position="105"/>
    </location>
</feature>
<comment type="caution">
    <text evidence="9">The sequence shown here is derived from an EMBL/GenBank/DDBJ whole genome shotgun (WGS) entry which is preliminary data.</text>
</comment>
<dbReference type="GO" id="GO:0006511">
    <property type="term" value="P:ubiquitin-dependent protein catabolic process"/>
    <property type="evidence" value="ECO:0007669"/>
    <property type="project" value="InterPro"/>
</dbReference>
<evidence type="ECO:0000256" key="2">
    <source>
        <dbReference type="ARBA" id="ARBA00012759"/>
    </source>
</evidence>
<dbReference type="SUPFAM" id="SSF54001">
    <property type="entry name" value="Cysteine proteinases"/>
    <property type="match status" value="1"/>
</dbReference>
<proteinExistence type="inferred from homology"/>
<keyword evidence="4" id="KW-0833">Ubl conjugation pathway</keyword>